<dbReference type="OMA" id="VYKRLIC"/>
<dbReference type="PANTHER" id="PTHR43591">
    <property type="entry name" value="METHYLTRANSFERASE"/>
    <property type="match status" value="1"/>
</dbReference>
<sequence>METKEKVNFYDSWAQDYEQHMTVMDYQAPRFSVETLDAVYLGDRDSALVLDVPCGTGLVAETLQKLGFKHFHGIEGSKQMLKIAESKGLYQRLTHHMVTADNPLPAQPDSYDLVMIVGGLAQQHLPWEILPEMLRVTKSDGFICFTLRAEESDHRRNLLTSIQELVNKGLWENVVERYVEKWQRDMLPTGLAEEYADGIVTVYRKK</sequence>
<dbReference type="PANTHER" id="PTHR43591:SF101">
    <property type="entry name" value="METHYLTRANSFERASE-LIKE PROTEIN 27"/>
    <property type="match status" value="1"/>
</dbReference>
<dbReference type="Gene3D" id="3.40.50.150">
    <property type="entry name" value="Vaccinia Virus protein VP39"/>
    <property type="match status" value="1"/>
</dbReference>
<accession>A0A401RJI1</accession>
<dbReference type="STRING" id="137246.A0A401RJI1"/>
<evidence type="ECO:0000313" key="2">
    <source>
        <dbReference type="EMBL" id="GCC18287.1"/>
    </source>
</evidence>
<dbReference type="AlphaFoldDB" id="A0A401RJI1"/>
<dbReference type="OrthoDB" id="3647at2759"/>
<reference evidence="2 3" key="1">
    <citation type="journal article" date="2018" name="Nat. Ecol. Evol.">
        <title>Shark genomes provide insights into elasmobranch evolution and the origin of vertebrates.</title>
        <authorList>
            <person name="Hara Y"/>
            <person name="Yamaguchi K"/>
            <person name="Onimaru K"/>
            <person name="Kadota M"/>
            <person name="Koyanagi M"/>
            <person name="Keeley SD"/>
            <person name="Tatsumi K"/>
            <person name="Tanaka K"/>
            <person name="Motone F"/>
            <person name="Kageyama Y"/>
            <person name="Nozu R"/>
            <person name="Adachi N"/>
            <person name="Nishimura O"/>
            <person name="Nakagawa R"/>
            <person name="Tanegashima C"/>
            <person name="Kiyatake I"/>
            <person name="Matsumoto R"/>
            <person name="Murakumo K"/>
            <person name="Nishida K"/>
            <person name="Terakita A"/>
            <person name="Kuratani S"/>
            <person name="Sato K"/>
            <person name="Hyodo S Kuraku.S."/>
        </authorList>
    </citation>
    <scope>NUCLEOTIDE SEQUENCE [LARGE SCALE GENOMIC DNA]</scope>
</reference>
<protein>
    <recommendedName>
        <fullName evidence="1">Methyltransferase type 11 domain-containing protein</fullName>
    </recommendedName>
</protein>
<dbReference type="InterPro" id="IPR013216">
    <property type="entry name" value="Methyltransf_11"/>
</dbReference>
<gene>
    <name evidence="2" type="ORF">chiPu_0017877</name>
</gene>
<evidence type="ECO:0000259" key="1">
    <source>
        <dbReference type="Pfam" id="PF08241"/>
    </source>
</evidence>
<evidence type="ECO:0000313" key="3">
    <source>
        <dbReference type="Proteomes" id="UP000287033"/>
    </source>
</evidence>
<dbReference type="CDD" id="cd02440">
    <property type="entry name" value="AdoMet_MTases"/>
    <property type="match status" value="1"/>
</dbReference>
<keyword evidence="3" id="KW-1185">Reference proteome</keyword>
<dbReference type="InterPro" id="IPR029063">
    <property type="entry name" value="SAM-dependent_MTases_sf"/>
</dbReference>
<dbReference type="EMBL" id="BEZZ01001400">
    <property type="protein sequence ID" value="GCC18287.1"/>
    <property type="molecule type" value="Genomic_DNA"/>
</dbReference>
<dbReference type="GO" id="GO:0008757">
    <property type="term" value="F:S-adenosylmethionine-dependent methyltransferase activity"/>
    <property type="evidence" value="ECO:0007669"/>
    <property type="project" value="InterPro"/>
</dbReference>
<dbReference type="SUPFAM" id="SSF53335">
    <property type="entry name" value="S-adenosyl-L-methionine-dependent methyltransferases"/>
    <property type="match status" value="1"/>
</dbReference>
<organism evidence="2 3">
    <name type="scientific">Chiloscyllium punctatum</name>
    <name type="common">Brownbanded bambooshark</name>
    <name type="synonym">Hemiscyllium punctatum</name>
    <dbReference type="NCBI Taxonomy" id="137246"/>
    <lineage>
        <taxon>Eukaryota</taxon>
        <taxon>Metazoa</taxon>
        <taxon>Chordata</taxon>
        <taxon>Craniata</taxon>
        <taxon>Vertebrata</taxon>
        <taxon>Chondrichthyes</taxon>
        <taxon>Elasmobranchii</taxon>
        <taxon>Galeomorphii</taxon>
        <taxon>Galeoidea</taxon>
        <taxon>Orectolobiformes</taxon>
        <taxon>Hemiscylliidae</taxon>
        <taxon>Chiloscyllium</taxon>
    </lineage>
</organism>
<name>A0A401RJI1_CHIPU</name>
<dbReference type="Pfam" id="PF08241">
    <property type="entry name" value="Methyltransf_11"/>
    <property type="match status" value="1"/>
</dbReference>
<proteinExistence type="predicted"/>
<feature type="domain" description="Methyltransferase type 11" evidence="1">
    <location>
        <begin position="50"/>
        <end position="145"/>
    </location>
</feature>
<comment type="caution">
    <text evidence="2">The sequence shown here is derived from an EMBL/GenBank/DDBJ whole genome shotgun (WGS) entry which is preliminary data.</text>
</comment>
<dbReference type="Proteomes" id="UP000287033">
    <property type="component" value="Unassembled WGS sequence"/>
</dbReference>